<dbReference type="PROSITE" id="PS00282">
    <property type="entry name" value="KAZAL_1"/>
    <property type="match status" value="2"/>
</dbReference>
<dbReference type="AlphaFoldDB" id="A0A034WF42"/>
<dbReference type="GO" id="GO:0005615">
    <property type="term" value="C:extracellular space"/>
    <property type="evidence" value="ECO:0007669"/>
    <property type="project" value="TreeGrafter"/>
</dbReference>
<dbReference type="InterPro" id="IPR002350">
    <property type="entry name" value="Kazal_dom"/>
</dbReference>
<dbReference type="PANTHER" id="PTHR21131:SF0">
    <property type="entry name" value="GEO10195P1-RELATED"/>
    <property type="match status" value="1"/>
</dbReference>
<organism evidence="3">
    <name type="scientific">Bactrocera dorsalis</name>
    <name type="common">Oriental fruit fly</name>
    <name type="synonym">Dacus dorsalis</name>
    <dbReference type="NCBI Taxonomy" id="27457"/>
    <lineage>
        <taxon>Eukaryota</taxon>
        <taxon>Metazoa</taxon>
        <taxon>Ecdysozoa</taxon>
        <taxon>Arthropoda</taxon>
        <taxon>Hexapoda</taxon>
        <taxon>Insecta</taxon>
        <taxon>Pterygota</taxon>
        <taxon>Neoptera</taxon>
        <taxon>Endopterygota</taxon>
        <taxon>Diptera</taxon>
        <taxon>Brachycera</taxon>
        <taxon>Muscomorpha</taxon>
        <taxon>Tephritoidea</taxon>
        <taxon>Tephritidae</taxon>
        <taxon>Bactrocera</taxon>
        <taxon>Bactrocera</taxon>
    </lineage>
</organism>
<evidence type="ECO:0000259" key="2">
    <source>
        <dbReference type="PROSITE" id="PS51465"/>
    </source>
</evidence>
<dbReference type="Gene3D" id="3.30.60.30">
    <property type="match status" value="2"/>
</dbReference>
<feature type="chain" id="PRO_5001557633" evidence="1">
    <location>
        <begin position="25"/>
        <end position="161"/>
    </location>
</feature>
<dbReference type="OrthoDB" id="328123at2759"/>
<reference evidence="3" key="1">
    <citation type="journal article" date="2014" name="BMC Genomics">
        <title>Characterizing the developmental transcriptome of the oriental fruit fly, Bactrocera dorsalis (Diptera: Tephritidae) through comparative genomic analysis with Drosophila melanogaster utilizing modENCODE datasets.</title>
        <authorList>
            <person name="Geib S.M."/>
            <person name="Calla B."/>
            <person name="Hall B."/>
            <person name="Hou S."/>
            <person name="Manoukis N.C."/>
        </authorList>
    </citation>
    <scope>NUCLEOTIDE SEQUENCE</scope>
    <source>
        <strain evidence="3">Punador</strain>
    </source>
</reference>
<dbReference type="SUPFAM" id="SSF100895">
    <property type="entry name" value="Kazal-type serine protease inhibitors"/>
    <property type="match status" value="2"/>
</dbReference>
<dbReference type="InterPro" id="IPR036058">
    <property type="entry name" value="Kazal_dom_sf"/>
</dbReference>
<sequence length="161" mass="17382">MKIAMKFSISLLLLLCCGLYQAYASIGAEAAAINAIDVDCICGRDYSPVCASDSLTYSNRCLYECARNKLKAKGRSLELVRSGVCDGESLGRRHSAVAEPLVAAVAEEDTDLDSCICDRSLKPVCGSDNRTYNNPCLFECKRSILARLGKVLSILRQGACN</sequence>
<protein>
    <submittedName>
        <fullName evidence="3">Ovomucoid</fullName>
    </submittedName>
</protein>
<dbReference type="EMBL" id="GAKP01004776">
    <property type="protein sequence ID" value="JAC54176.1"/>
    <property type="molecule type" value="Transcribed_RNA"/>
</dbReference>
<evidence type="ECO:0000313" key="3">
    <source>
        <dbReference type="EMBL" id="JAC54176.1"/>
    </source>
</evidence>
<feature type="domain" description="Kazal-like" evidence="2">
    <location>
        <begin position="34"/>
        <end position="87"/>
    </location>
</feature>
<proteinExistence type="predicted"/>
<dbReference type="Pfam" id="PF00050">
    <property type="entry name" value="Kazal_1"/>
    <property type="match status" value="2"/>
</dbReference>
<feature type="domain" description="Kazal-like" evidence="2">
    <location>
        <begin position="109"/>
        <end position="161"/>
    </location>
</feature>
<name>A0A034WF42_BACDO</name>
<dbReference type="CDD" id="cd00104">
    <property type="entry name" value="KAZAL_FS"/>
    <property type="match status" value="2"/>
</dbReference>
<dbReference type="InterPro" id="IPR053265">
    <property type="entry name" value="Serpin"/>
</dbReference>
<dbReference type="PANTHER" id="PTHR21131">
    <property type="entry name" value="SERINE-TYPE ENDOPEPTIDASE INHIBITOR"/>
    <property type="match status" value="1"/>
</dbReference>
<keyword evidence="1" id="KW-0732">Signal</keyword>
<dbReference type="PROSITE" id="PS51465">
    <property type="entry name" value="KAZAL_2"/>
    <property type="match status" value="2"/>
</dbReference>
<gene>
    <name evidence="3" type="primary">IOVO</name>
</gene>
<dbReference type="SMART" id="SM00280">
    <property type="entry name" value="KAZAL"/>
    <property type="match status" value="2"/>
</dbReference>
<feature type="signal peptide" evidence="1">
    <location>
        <begin position="1"/>
        <end position="24"/>
    </location>
</feature>
<accession>A0A034WF42</accession>
<evidence type="ECO:0000256" key="1">
    <source>
        <dbReference type="SAM" id="SignalP"/>
    </source>
</evidence>